<evidence type="ECO:0000259" key="2">
    <source>
        <dbReference type="Pfam" id="PF00144"/>
    </source>
</evidence>
<dbReference type="InterPro" id="IPR012338">
    <property type="entry name" value="Beta-lactam/transpept-like"/>
</dbReference>
<name>A0A225DVI6_9BACT</name>
<dbReference type="OrthoDB" id="9770183at2"/>
<feature type="chain" id="PRO_5013098697" evidence="1">
    <location>
        <begin position="22"/>
        <end position="403"/>
    </location>
</feature>
<feature type="domain" description="Beta-lactamase-related" evidence="2">
    <location>
        <begin position="37"/>
        <end position="384"/>
    </location>
</feature>
<dbReference type="Pfam" id="PF00144">
    <property type="entry name" value="Beta-lactamase"/>
    <property type="match status" value="1"/>
</dbReference>
<dbReference type="AlphaFoldDB" id="A0A225DVI6"/>
<dbReference type="InterPro" id="IPR001466">
    <property type="entry name" value="Beta-lactam-related"/>
</dbReference>
<evidence type="ECO:0000313" key="3">
    <source>
        <dbReference type="EMBL" id="OWK45381.1"/>
    </source>
</evidence>
<accession>A0A225DVI6</accession>
<dbReference type="InterPro" id="IPR050789">
    <property type="entry name" value="Diverse_Enzym_Activities"/>
</dbReference>
<gene>
    <name evidence="3" type="ORF">FRUB_01712</name>
</gene>
<proteinExistence type="predicted"/>
<evidence type="ECO:0000313" key="4">
    <source>
        <dbReference type="Proteomes" id="UP000214646"/>
    </source>
</evidence>
<evidence type="ECO:0000256" key="1">
    <source>
        <dbReference type="SAM" id="SignalP"/>
    </source>
</evidence>
<protein>
    <submittedName>
        <fullName evidence="3">Beta-lactamase class C</fullName>
    </submittedName>
</protein>
<sequence length="403" mass="43339">MNPTRFVLFALAIFPALFAPAAAQSPDPAKLAAIPARMQKFVDDGDLAGAVTVVGRAGGVVQLEAVGFRDLAARDPMAKDTLFRIASMTKPITAVGIMILADEGKLSVDDPVEKHLPEFKGQLLVAARAQDTVTLKKPPRPITLRDLLTHTSGLPGNYPPVFADVYSKRNRTLTETTLVISQRPLDFEPGTKWSYCNTGIDTLGRVIEVASGKSYEAFLAEHVFGPLGMTDTTFYPTAAQVKRVAVLYGKTGDKLTAVPVPFIDFVKDGKFPIPAGGLFSTGADVAKFYRMMLNKGELDGKRILSEKAVAEMTKTQTGDIKTGFVEGMSFGFGFAVVKEPKGVTEMLSAGTFGHGGAFATQSWADPRQDLFAILLIQRTGLPNGDASPMRQELQRLAVAALRQ</sequence>
<dbReference type="EMBL" id="NIDE01000002">
    <property type="protein sequence ID" value="OWK45381.1"/>
    <property type="molecule type" value="Genomic_DNA"/>
</dbReference>
<dbReference type="PANTHER" id="PTHR43283:SF3">
    <property type="entry name" value="BETA-LACTAMASE FAMILY PROTEIN (AFU_ORTHOLOGUE AFUA_5G07500)"/>
    <property type="match status" value="1"/>
</dbReference>
<organism evidence="3 4">
    <name type="scientific">Fimbriiglobus ruber</name>
    <dbReference type="NCBI Taxonomy" id="1908690"/>
    <lineage>
        <taxon>Bacteria</taxon>
        <taxon>Pseudomonadati</taxon>
        <taxon>Planctomycetota</taxon>
        <taxon>Planctomycetia</taxon>
        <taxon>Gemmatales</taxon>
        <taxon>Gemmataceae</taxon>
        <taxon>Fimbriiglobus</taxon>
    </lineage>
</organism>
<comment type="caution">
    <text evidence="3">The sequence shown here is derived from an EMBL/GenBank/DDBJ whole genome shotgun (WGS) entry which is preliminary data.</text>
</comment>
<dbReference type="PANTHER" id="PTHR43283">
    <property type="entry name" value="BETA-LACTAMASE-RELATED"/>
    <property type="match status" value="1"/>
</dbReference>
<dbReference type="Gene3D" id="3.40.710.10">
    <property type="entry name" value="DD-peptidase/beta-lactamase superfamily"/>
    <property type="match status" value="1"/>
</dbReference>
<reference evidence="4" key="1">
    <citation type="submission" date="2017-06" db="EMBL/GenBank/DDBJ databases">
        <title>Genome analysis of Fimbriiglobus ruber SP5, the first member of the order Planctomycetales with confirmed chitinolytic capability.</title>
        <authorList>
            <person name="Ravin N.V."/>
            <person name="Rakitin A.L."/>
            <person name="Ivanova A.A."/>
            <person name="Beletsky A.V."/>
            <person name="Kulichevskaya I.S."/>
            <person name="Mardanov A.V."/>
            <person name="Dedysh S.N."/>
        </authorList>
    </citation>
    <scope>NUCLEOTIDE SEQUENCE [LARGE SCALE GENOMIC DNA]</scope>
    <source>
        <strain evidence="4">SP5</strain>
    </source>
</reference>
<keyword evidence="4" id="KW-1185">Reference proteome</keyword>
<dbReference type="RefSeq" id="WP_088253116.1">
    <property type="nucleotide sequence ID" value="NZ_NIDE01000002.1"/>
</dbReference>
<feature type="signal peptide" evidence="1">
    <location>
        <begin position="1"/>
        <end position="21"/>
    </location>
</feature>
<dbReference type="SUPFAM" id="SSF56601">
    <property type="entry name" value="beta-lactamase/transpeptidase-like"/>
    <property type="match status" value="1"/>
</dbReference>
<dbReference type="Proteomes" id="UP000214646">
    <property type="component" value="Unassembled WGS sequence"/>
</dbReference>
<keyword evidence="1" id="KW-0732">Signal</keyword>